<accession>A0AAV3QMS7</accession>
<proteinExistence type="predicted"/>
<gene>
    <name evidence="1" type="ORF">LIER_20086</name>
</gene>
<keyword evidence="2" id="KW-1185">Reference proteome</keyword>
<dbReference type="Proteomes" id="UP001454036">
    <property type="component" value="Unassembled WGS sequence"/>
</dbReference>
<name>A0AAV3QMS7_LITER</name>
<organism evidence="1 2">
    <name type="scientific">Lithospermum erythrorhizon</name>
    <name type="common">Purple gromwell</name>
    <name type="synonym">Lithospermum officinale var. erythrorhizon</name>
    <dbReference type="NCBI Taxonomy" id="34254"/>
    <lineage>
        <taxon>Eukaryota</taxon>
        <taxon>Viridiplantae</taxon>
        <taxon>Streptophyta</taxon>
        <taxon>Embryophyta</taxon>
        <taxon>Tracheophyta</taxon>
        <taxon>Spermatophyta</taxon>
        <taxon>Magnoliopsida</taxon>
        <taxon>eudicotyledons</taxon>
        <taxon>Gunneridae</taxon>
        <taxon>Pentapetalae</taxon>
        <taxon>asterids</taxon>
        <taxon>lamiids</taxon>
        <taxon>Boraginales</taxon>
        <taxon>Boraginaceae</taxon>
        <taxon>Boraginoideae</taxon>
        <taxon>Lithospermeae</taxon>
        <taxon>Lithospermum</taxon>
    </lineage>
</organism>
<dbReference type="EMBL" id="BAABME010005048">
    <property type="protein sequence ID" value="GAA0164456.1"/>
    <property type="molecule type" value="Genomic_DNA"/>
</dbReference>
<protein>
    <submittedName>
        <fullName evidence="1">Uncharacterized protein</fullName>
    </submittedName>
</protein>
<comment type="caution">
    <text evidence="1">The sequence shown here is derived from an EMBL/GenBank/DDBJ whole genome shotgun (WGS) entry which is preliminary data.</text>
</comment>
<evidence type="ECO:0000313" key="1">
    <source>
        <dbReference type="EMBL" id="GAA0164456.1"/>
    </source>
</evidence>
<dbReference type="AlphaFoldDB" id="A0AAV3QMS7"/>
<reference evidence="1 2" key="1">
    <citation type="submission" date="2024-01" db="EMBL/GenBank/DDBJ databases">
        <title>The complete chloroplast genome sequence of Lithospermum erythrorhizon: insights into the phylogenetic relationship among Boraginaceae species and the maternal lineages of purple gromwells.</title>
        <authorList>
            <person name="Okada T."/>
            <person name="Watanabe K."/>
        </authorList>
    </citation>
    <scope>NUCLEOTIDE SEQUENCE [LARGE SCALE GENOMIC DNA]</scope>
</reference>
<sequence>MTCSILLAQNEDILTVDDTEGPSPGVITINPKLMEDTHVDDMPLAHVADEGASGSGTDGTAQLLRDEIGYLDGVIQSSLSRKSVLEARLQSLSGEDDPDEGTETPQA</sequence>
<evidence type="ECO:0000313" key="2">
    <source>
        <dbReference type="Proteomes" id="UP001454036"/>
    </source>
</evidence>